<dbReference type="STRING" id="349161.Dred_0537"/>
<organism evidence="1 2">
    <name type="scientific">Desulforamulus reducens (strain ATCC BAA-1160 / DSM 100696 / MI-1)</name>
    <name type="common">Desulfotomaculum reducens</name>
    <dbReference type="NCBI Taxonomy" id="349161"/>
    <lineage>
        <taxon>Bacteria</taxon>
        <taxon>Bacillati</taxon>
        <taxon>Bacillota</taxon>
        <taxon>Clostridia</taxon>
        <taxon>Eubacteriales</taxon>
        <taxon>Peptococcaceae</taxon>
        <taxon>Desulforamulus</taxon>
    </lineage>
</organism>
<dbReference type="GO" id="GO:0043571">
    <property type="term" value="P:maintenance of CRISPR repeat elements"/>
    <property type="evidence" value="ECO:0007669"/>
    <property type="project" value="InterPro"/>
</dbReference>
<dbReference type="EMBL" id="CP000612">
    <property type="protein sequence ID" value="ABO49081.1"/>
    <property type="molecule type" value="Genomic_DNA"/>
</dbReference>
<gene>
    <name evidence="1" type="ordered locus">Dred_0537</name>
</gene>
<name>A4J1X8_DESRM</name>
<dbReference type="HOGENOM" id="CLU_071770_0_0_9"/>
<sequence length="329" mass="37232">MEKQVNTLSGRKEFLFLYDIKMGNPNGDPDENRPRVLPDGTYYVTDVRLKRYSRDFLKQLGHAILVDNIEGRTTNLTGRVAYYLNKTGQEKAEGSQLVDILLDSFIDARIFGSSLAFKAEKVKDAKGKETTWEPKPEPKTLTGATQINMGEVLHQAESVDIHGTSFFGSDDSKTQGTFTTFYGLRYALIGFSGIANQHSAKTSHMSDNDYDLLLKSMWHGVRSAANTRTKVGQIPHLLISIEYNEGEEFQFGRLHDYVKLLAGDDKEEKSWASPEDYKVDLAKLIERIEGQSQRIKNVRYAVSPDLQLLQEIPVKWQLMDIENVTKAVE</sequence>
<proteinExistence type="predicted"/>
<dbReference type="OrthoDB" id="9776792at2"/>
<protein>
    <submittedName>
        <fullName evidence="1">CRISPR-associated protein, Csh2 family</fullName>
    </submittedName>
</protein>
<dbReference type="InterPro" id="IPR006482">
    <property type="entry name" value="Cas7_Csh2/Csh2"/>
</dbReference>
<dbReference type="NCBIfam" id="TIGR02590">
    <property type="entry name" value="cas_Csh2"/>
    <property type="match status" value="1"/>
</dbReference>
<dbReference type="Proteomes" id="UP000001556">
    <property type="component" value="Chromosome"/>
</dbReference>
<keyword evidence="2" id="KW-1185">Reference proteome</keyword>
<dbReference type="InterPro" id="IPR013419">
    <property type="entry name" value="CRISPR-assoc_prot_Cas7/Csh2"/>
</dbReference>
<evidence type="ECO:0000313" key="1">
    <source>
        <dbReference type="EMBL" id="ABO49081.1"/>
    </source>
</evidence>
<reference evidence="1 2" key="1">
    <citation type="submission" date="2007-03" db="EMBL/GenBank/DDBJ databases">
        <title>Complete sequence of Desulfotomaculum reducens MI-1.</title>
        <authorList>
            <consortium name="US DOE Joint Genome Institute"/>
            <person name="Copeland A."/>
            <person name="Lucas S."/>
            <person name="Lapidus A."/>
            <person name="Barry K."/>
            <person name="Detter J.C."/>
            <person name="Glavina del Rio T."/>
            <person name="Hammon N."/>
            <person name="Israni S."/>
            <person name="Dalin E."/>
            <person name="Tice H."/>
            <person name="Pitluck S."/>
            <person name="Sims D."/>
            <person name="Brettin T."/>
            <person name="Bruce D."/>
            <person name="Han C."/>
            <person name="Tapia R."/>
            <person name="Schmutz J."/>
            <person name="Larimer F."/>
            <person name="Land M."/>
            <person name="Hauser L."/>
            <person name="Kyrpides N."/>
            <person name="Kim E."/>
            <person name="Tebo B.M."/>
            <person name="Richardson P."/>
        </authorList>
    </citation>
    <scope>NUCLEOTIDE SEQUENCE [LARGE SCALE GENOMIC DNA]</scope>
    <source>
        <strain evidence="1 2">MI-1</strain>
    </source>
</reference>
<dbReference type="AlphaFoldDB" id="A4J1X8"/>
<dbReference type="Pfam" id="PF05107">
    <property type="entry name" value="Cas_Cas7"/>
    <property type="match status" value="1"/>
</dbReference>
<dbReference type="RefSeq" id="WP_011876918.1">
    <property type="nucleotide sequence ID" value="NC_009253.1"/>
</dbReference>
<dbReference type="KEGG" id="drm:Dred_0537"/>
<evidence type="ECO:0000313" key="2">
    <source>
        <dbReference type="Proteomes" id="UP000001556"/>
    </source>
</evidence>
<dbReference type="eggNOG" id="COG3649">
    <property type="taxonomic scope" value="Bacteria"/>
</dbReference>
<accession>A4J1X8</accession>